<accession>A0ABQ5NLY1</accession>
<comment type="caution">
    <text evidence="1">The sequence shown here is derived from an EMBL/GenBank/DDBJ whole genome shotgun (WGS) entry which is preliminary data.</text>
</comment>
<sequence>MNAKEITVGYTYTKNLGNYENVKVDAAITITVEPGQDVDALYDKAYDSMKKQVKHGLTKFGGGY</sequence>
<dbReference type="RefSeq" id="WP_264989097.1">
    <property type="nucleotide sequence ID" value="NZ_BRZA01000002.1"/>
</dbReference>
<keyword evidence="2" id="KW-1185">Reference proteome</keyword>
<evidence type="ECO:0000313" key="2">
    <source>
        <dbReference type="Proteomes" id="UP001065593"/>
    </source>
</evidence>
<name>A0ABQ5NLY1_9BACI</name>
<dbReference type="Proteomes" id="UP001065593">
    <property type="component" value="Unassembled WGS sequence"/>
</dbReference>
<reference evidence="1" key="1">
    <citation type="submission" date="2022-08" db="EMBL/GenBank/DDBJ databases">
        <title>Draft genome sequence of Lysinibacillus sp. strain KH24.</title>
        <authorList>
            <person name="Kanbe H."/>
            <person name="Itoh H."/>
        </authorList>
    </citation>
    <scope>NUCLEOTIDE SEQUENCE</scope>
    <source>
        <strain evidence="1">KH24</strain>
    </source>
</reference>
<protein>
    <submittedName>
        <fullName evidence="1">Uncharacterized protein</fullName>
    </submittedName>
</protein>
<evidence type="ECO:0000313" key="1">
    <source>
        <dbReference type="EMBL" id="GLC89365.1"/>
    </source>
</evidence>
<gene>
    <name evidence="1" type="ORF">LYSBPC_24920</name>
</gene>
<proteinExistence type="predicted"/>
<dbReference type="EMBL" id="BRZA01000002">
    <property type="protein sequence ID" value="GLC89365.1"/>
    <property type="molecule type" value="Genomic_DNA"/>
</dbReference>
<organism evidence="1 2">
    <name type="scientific">Lysinibacillus piscis</name>
    <dbReference type="NCBI Taxonomy" id="2518931"/>
    <lineage>
        <taxon>Bacteria</taxon>
        <taxon>Bacillati</taxon>
        <taxon>Bacillota</taxon>
        <taxon>Bacilli</taxon>
        <taxon>Bacillales</taxon>
        <taxon>Bacillaceae</taxon>
        <taxon>Lysinibacillus</taxon>
    </lineage>
</organism>